<sequence>MVNQFRMSAVALGAMIIALPMVSGLGCTYARTTPLKRLGGDDYAASSNGDTRRHGQVRPFRGIPAVLEVPTHYAVTVKETCYVYWGKDGTIHEVAFRSPGEPRLLDASVVPIFRKKLFSVDFARPAGGTLTSTLAFNDVSPELTAGHIKTINNTVQEQTINQITEALGENGIKKLFMRGGAEMPDASANTAAARFPHTIKVEKTVAYALFDVDAPGVADQITGFLHHHISACHNCDGGVPCESGFMEEVPAPRSSAKVQDSGVEQVAFTEPARDGDGSIVEVENTAATDKGLRAVLREKESPYLTTDSFTLYEVEVVYE</sequence>
<evidence type="ECO:0000313" key="1">
    <source>
        <dbReference type="EMBL" id="CAB4965309.1"/>
    </source>
</evidence>
<accession>A0A6J7LH58</accession>
<dbReference type="AlphaFoldDB" id="A0A6J7LH58"/>
<dbReference type="EMBL" id="CAFBNE010000109">
    <property type="protein sequence ID" value="CAB4965309.1"/>
    <property type="molecule type" value="Genomic_DNA"/>
</dbReference>
<protein>
    <submittedName>
        <fullName evidence="1">Unannotated protein</fullName>
    </submittedName>
</protein>
<gene>
    <name evidence="1" type="ORF">UFOPK3772_02637</name>
</gene>
<dbReference type="PROSITE" id="PS51257">
    <property type="entry name" value="PROKAR_LIPOPROTEIN"/>
    <property type="match status" value="1"/>
</dbReference>
<organism evidence="1">
    <name type="scientific">freshwater metagenome</name>
    <dbReference type="NCBI Taxonomy" id="449393"/>
    <lineage>
        <taxon>unclassified sequences</taxon>
        <taxon>metagenomes</taxon>
        <taxon>ecological metagenomes</taxon>
    </lineage>
</organism>
<proteinExistence type="predicted"/>
<reference evidence="1" key="1">
    <citation type="submission" date="2020-05" db="EMBL/GenBank/DDBJ databases">
        <authorList>
            <person name="Chiriac C."/>
            <person name="Salcher M."/>
            <person name="Ghai R."/>
            <person name="Kavagutti S V."/>
        </authorList>
    </citation>
    <scope>NUCLEOTIDE SEQUENCE</scope>
</reference>
<name>A0A6J7LH58_9ZZZZ</name>